<dbReference type="Pfam" id="PF03094">
    <property type="entry name" value="Mlo"/>
    <property type="match status" value="1"/>
</dbReference>
<dbReference type="GO" id="GO:0006952">
    <property type="term" value="P:defense response"/>
    <property type="evidence" value="ECO:0007669"/>
    <property type="project" value="UniProtKB-KW"/>
</dbReference>
<accession>A0A7J8NUJ1</accession>
<reference evidence="9 10" key="1">
    <citation type="journal article" date="2019" name="Genome Biol. Evol.">
        <title>Insights into the evolution of the New World diploid cottons (Gossypium, subgenus Houzingenia) based on genome sequencing.</title>
        <authorList>
            <person name="Grover C.E."/>
            <person name="Arick M.A. 2nd"/>
            <person name="Thrash A."/>
            <person name="Conover J.L."/>
            <person name="Sanders W.S."/>
            <person name="Peterson D.G."/>
            <person name="Frelichowski J.E."/>
            <person name="Scheffler J.A."/>
            <person name="Scheffler B.E."/>
            <person name="Wendel J.F."/>
        </authorList>
    </citation>
    <scope>NUCLEOTIDE SEQUENCE [LARGE SCALE GENOMIC DNA]</scope>
    <source>
        <strain evidence="9">8</strain>
        <tissue evidence="9">Leaf</tissue>
    </source>
</reference>
<protein>
    <recommendedName>
        <fullName evidence="11">MLO-like protein</fullName>
    </recommendedName>
</protein>
<comment type="caution">
    <text evidence="9">The sequence shown here is derived from an EMBL/GenBank/DDBJ whole genome shotgun (WGS) entry which is preliminary data.</text>
</comment>
<comment type="subcellular location">
    <subcellularLocation>
        <location evidence="1">Membrane</location>
        <topology evidence="1">Multi-pass membrane protein</topology>
    </subcellularLocation>
</comment>
<evidence type="ECO:0000256" key="6">
    <source>
        <dbReference type="ARBA" id="ARBA00023136"/>
    </source>
</evidence>
<evidence type="ECO:0000256" key="2">
    <source>
        <dbReference type="ARBA" id="ARBA00006574"/>
    </source>
</evidence>
<keyword evidence="3 8" id="KW-0812">Transmembrane</keyword>
<keyword evidence="4" id="KW-0611">Plant defense</keyword>
<dbReference type="Proteomes" id="UP000593578">
    <property type="component" value="Unassembled WGS sequence"/>
</dbReference>
<dbReference type="GO" id="GO:0016020">
    <property type="term" value="C:membrane"/>
    <property type="evidence" value="ECO:0007669"/>
    <property type="project" value="UniProtKB-SubCell"/>
</dbReference>
<evidence type="ECO:0008006" key="11">
    <source>
        <dbReference type="Google" id="ProtNLM"/>
    </source>
</evidence>
<name>A0A7J8NUJ1_GOSRA</name>
<evidence type="ECO:0000313" key="9">
    <source>
        <dbReference type="EMBL" id="MBA0580494.1"/>
    </source>
</evidence>
<keyword evidence="7" id="KW-0568">Pathogenesis-related protein</keyword>
<evidence type="ECO:0000256" key="3">
    <source>
        <dbReference type="ARBA" id="ARBA00022692"/>
    </source>
</evidence>
<evidence type="ECO:0000256" key="1">
    <source>
        <dbReference type="ARBA" id="ARBA00004141"/>
    </source>
</evidence>
<dbReference type="PANTHER" id="PTHR31942:SF82">
    <property type="entry name" value="MLO PROTEIN HOMOLOG 1"/>
    <property type="match status" value="1"/>
</dbReference>
<feature type="transmembrane region" description="Helical" evidence="8">
    <location>
        <begin position="12"/>
        <end position="31"/>
    </location>
</feature>
<dbReference type="AlphaFoldDB" id="A0A7J8NUJ1"/>
<comment type="similarity">
    <text evidence="2">Belongs to the MLO family.</text>
</comment>
<evidence type="ECO:0000256" key="4">
    <source>
        <dbReference type="ARBA" id="ARBA00022821"/>
    </source>
</evidence>
<evidence type="ECO:0000313" key="10">
    <source>
        <dbReference type="Proteomes" id="UP000593578"/>
    </source>
</evidence>
<feature type="non-terminal residue" evidence="9">
    <location>
        <position position="1"/>
    </location>
</feature>
<keyword evidence="6 8" id="KW-0472">Membrane</keyword>
<evidence type="ECO:0000256" key="8">
    <source>
        <dbReference type="SAM" id="Phobius"/>
    </source>
</evidence>
<evidence type="ECO:0000256" key="5">
    <source>
        <dbReference type="ARBA" id="ARBA00022989"/>
    </source>
</evidence>
<dbReference type="PANTHER" id="PTHR31942">
    <property type="entry name" value="MLO-LIKE PROTEIN 1"/>
    <property type="match status" value="1"/>
</dbReference>
<keyword evidence="5 8" id="KW-1133">Transmembrane helix</keyword>
<dbReference type="InterPro" id="IPR004326">
    <property type="entry name" value="Mlo"/>
</dbReference>
<gene>
    <name evidence="9" type="ORF">Gorai_022710</name>
</gene>
<proteinExistence type="inferred from homology"/>
<sequence>MATPKERSLEETPTWAVAVVCAIFVIISILIEHGIHSLGKWFQKRQKKAMMEALEKIKAGTYSIPAICIPEKIGYTMLPCKRKPGYAGDSGKDGNKGGGGGGGDEDRRRKLLSYAEDMVWRRVLASSKGKDSCPKGKVALITQSGMHDLHIFIFALAVFHVLYSVATILMAKAKMKKWESWESETKTLEYQYRNDPSRFRLTHQTSFVKRHSGFSTIPGMRWI</sequence>
<feature type="transmembrane region" description="Helical" evidence="8">
    <location>
        <begin position="149"/>
        <end position="171"/>
    </location>
</feature>
<organism evidence="9 10">
    <name type="scientific">Gossypium raimondii</name>
    <name type="common">Peruvian cotton</name>
    <name type="synonym">Gossypium klotzschianum subsp. raimondii</name>
    <dbReference type="NCBI Taxonomy" id="29730"/>
    <lineage>
        <taxon>Eukaryota</taxon>
        <taxon>Viridiplantae</taxon>
        <taxon>Streptophyta</taxon>
        <taxon>Embryophyta</taxon>
        <taxon>Tracheophyta</taxon>
        <taxon>Spermatophyta</taxon>
        <taxon>Magnoliopsida</taxon>
        <taxon>eudicotyledons</taxon>
        <taxon>Gunneridae</taxon>
        <taxon>Pentapetalae</taxon>
        <taxon>rosids</taxon>
        <taxon>malvids</taxon>
        <taxon>Malvales</taxon>
        <taxon>Malvaceae</taxon>
        <taxon>Malvoideae</taxon>
        <taxon>Gossypium</taxon>
    </lineage>
</organism>
<dbReference type="EMBL" id="JABEZZ010000002">
    <property type="protein sequence ID" value="MBA0580494.1"/>
    <property type="molecule type" value="Genomic_DNA"/>
</dbReference>
<evidence type="ECO:0000256" key="7">
    <source>
        <dbReference type="ARBA" id="ARBA00023265"/>
    </source>
</evidence>